<accession>A0AA88HYL9</accession>
<feature type="region of interest" description="Disordered" evidence="3">
    <location>
        <begin position="209"/>
        <end position="229"/>
    </location>
</feature>
<dbReference type="Proteomes" id="UP001187531">
    <property type="component" value="Unassembled WGS sequence"/>
</dbReference>
<evidence type="ECO:0000313" key="5">
    <source>
        <dbReference type="EMBL" id="KAK2716514.1"/>
    </source>
</evidence>
<feature type="coiled-coil region" evidence="2">
    <location>
        <begin position="11"/>
        <end position="66"/>
    </location>
</feature>
<gene>
    <name evidence="5" type="ORF">QYM36_006866</name>
</gene>
<organism evidence="5 6">
    <name type="scientific">Artemia franciscana</name>
    <name type="common">Brine shrimp</name>
    <name type="synonym">Artemia sanfranciscana</name>
    <dbReference type="NCBI Taxonomy" id="6661"/>
    <lineage>
        <taxon>Eukaryota</taxon>
        <taxon>Metazoa</taxon>
        <taxon>Ecdysozoa</taxon>
        <taxon>Arthropoda</taxon>
        <taxon>Crustacea</taxon>
        <taxon>Branchiopoda</taxon>
        <taxon>Anostraca</taxon>
        <taxon>Artemiidae</taxon>
        <taxon>Artemia</taxon>
    </lineage>
</organism>
<keyword evidence="1 2" id="KW-0175">Coiled coil</keyword>
<dbReference type="Pfam" id="PF01576">
    <property type="entry name" value="Myosin_tail_1"/>
    <property type="match status" value="2"/>
</dbReference>
<evidence type="ECO:0000256" key="2">
    <source>
        <dbReference type="SAM" id="Coils"/>
    </source>
</evidence>
<comment type="caution">
    <text evidence="5">The sequence shown here is derived from an EMBL/GenBank/DDBJ whole genome shotgun (WGS) entry which is preliminary data.</text>
</comment>
<feature type="domain" description="Myosin tail" evidence="4">
    <location>
        <begin position="2"/>
        <end position="69"/>
    </location>
</feature>
<dbReference type="AlphaFoldDB" id="A0AA88HYL9"/>
<reference evidence="5" key="1">
    <citation type="submission" date="2023-07" db="EMBL/GenBank/DDBJ databases">
        <title>Chromosome-level genome assembly of Artemia franciscana.</title>
        <authorList>
            <person name="Jo E."/>
        </authorList>
    </citation>
    <scope>NUCLEOTIDE SEQUENCE</scope>
    <source>
        <tissue evidence="5">Whole body</tissue>
    </source>
</reference>
<evidence type="ECO:0000313" key="6">
    <source>
        <dbReference type="Proteomes" id="UP001187531"/>
    </source>
</evidence>
<feature type="domain" description="Myosin tail" evidence="4">
    <location>
        <begin position="134"/>
        <end position="221"/>
    </location>
</feature>
<dbReference type="InterPro" id="IPR002928">
    <property type="entry name" value="Myosin_tail"/>
</dbReference>
<evidence type="ECO:0000259" key="4">
    <source>
        <dbReference type="Pfam" id="PF01576"/>
    </source>
</evidence>
<feature type="coiled-coil region" evidence="2">
    <location>
        <begin position="90"/>
        <end position="138"/>
    </location>
</feature>
<evidence type="ECO:0000256" key="3">
    <source>
        <dbReference type="SAM" id="MobiDB-lite"/>
    </source>
</evidence>
<name>A0AA88HYL9_ARTSF</name>
<evidence type="ECO:0000256" key="1">
    <source>
        <dbReference type="ARBA" id="ARBA00023054"/>
    </source>
</evidence>
<dbReference type="SUPFAM" id="SSF90257">
    <property type="entry name" value="Myosin rod fragments"/>
    <property type="match status" value="2"/>
</dbReference>
<protein>
    <recommendedName>
        <fullName evidence="4">Myosin tail domain-containing protein</fullName>
    </recommendedName>
</protein>
<proteinExistence type="predicted"/>
<keyword evidence="6" id="KW-1185">Reference proteome</keyword>
<dbReference type="EMBL" id="JAVRJZ010000011">
    <property type="protein sequence ID" value="KAK2716514.1"/>
    <property type="molecule type" value="Genomic_DNA"/>
</dbReference>
<sequence>MAKVDEETAMRNQSQKLFRELESQLAEITDDLDVEKAARQKAEKNRHDLNEELEALKNELLDSLDTTVVSELTSLLQESERGRSEVQDTLVRVQTDMDSLTAQLVETESRSANATKSNATTEQQLNEMQAQIEVIELEKKLRNFDKILAEEKAISERFASKRDAAERDAREKETKVLSLSRDLEEYIVKVEELERSRRVLQNELDELANSRGTADKNVEETGSGDKTQTIAKNYEDERFDVHIPDSDLIFC</sequence>
<dbReference type="GO" id="GO:0016459">
    <property type="term" value="C:myosin complex"/>
    <property type="evidence" value="ECO:0007669"/>
    <property type="project" value="InterPro"/>
</dbReference>